<comment type="similarity">
    <text evidence="10">Belongs to the CbiN family.</text>
</comment>
<keyword evidence="9 10" id="KW-0170">Cobalt</keyword>
<dbReference type="EMBL" id="FQZG01000069">
    <property type="protein sequence ID" value="SHJ68686.1"/>
    <property type="molecule type" value="Genomic_DNA"/>
</dbReference>
<name>A0A1M6LBW8_9ACTN</name>
<keyword evidence="3 10" id="KW-1003">Cell membrane</keyword>
<comment type="function">
    <text evidence="10">Part of the energy-coupling factor (ECF) transporter complex CbiMNOQ involved in cobalt import.</text>
</comment>
<evidence type="ECO:0000256" key="10">
    <source>
        <dbReference type="HAMAP-Rule" id="MF_00330"/>
    </source>
</evidence>
<evidence type="ECO:0000256" key="5">
    <source>
        <dbReference type="ARBA" id="ARBA00022692"/>
    </source>
</evidence>
<keyword evidence="7 10" id="KW-0406">Ion transport</keyword>
<evidence type="ECO:0000256" key="3">
    <source>
        <dbReference type="ARBA" id="ARBA00022475"/>
    </source>
</evidence>
<keyword evidence="4 10" id="KW-0169">Cobalamin biosynthesis</keyword>
<dbReference type="GO" id="GO:0009236">
    <property type="term" value="P:cobalamin biosynthetic process"/>
    <property type="evidence" value="ECO:0007669"/>
    <property type="project" value="UniProtKB-UniRule"/>
</dbReference>
<evidence type="ECO:0000313" key="12">
    <source>
        <dbReference type="Proteomes" id="UP000184512"/>
    </source>
</evidence>
<dbReference type="AlphaFoldDB" id="A0A1M6LBW8"/>
<keyword evidence="8 10" id="KW-0472">Membrane</keyword>
<dbReference type="Pfam" id="PF02553">
    <property type="entry name" value="CbiN"/>
    <property type="match status" value="1"/>
</dbReference>
<keyword evidence="6 10" id="KW-1133">Transmembrane helix</keyword>
<feature type="transmembrane region" description="Helical" evidence="10">
    <location>
        <begin position="7"/>
        <end position="28"/>
    </location>
</feature>
<dbReference type="NCBIfam" id="NF002780">
    <property type="entry name" value="PRK02898.1"/>
    <property type="match status" value="1"/>
</dbReference>
<comment type="pathway">
    <text evidence="10">Cofactor biosynthesis; adenosylcobalamin biosynthesis.</text>
</comment>
<dbReference type="OrthoDB" id="1551318at2"/>
<proteinExistence type="inferred from homology"/>
<dbReference type="PANTHER" id="PTHR38662:SF1">
    <property type="entry name" value="COBALT TRANSPORT PROTEIN CBIN"/>
    <property type="match status" value="1"/>
</dbReference>
<evidence type="ECO:0000256" key="1">
    <source>
        <dbReference type="ARBA" id="ARBA00022426"/>
    </source>
</evidence>
<keyword evidence="12" id="KW-1185">Reference proteome</keyword>
<dbReference type="Proteomes" id="UP000184512">
    <property type="component" value="Unassembled WGS sequence"/>
</dbReference>
<evidence type="ECO:0000256" key="4">
    <source>
        <dbReference type="ARBA" id="ARBA00022573"/>
    </source>
</evidence>
<gene>
    <name evidence="10" type="primary">cbiN</name>
    <name evidence="11" type="ORF">SAMN02745244_03041</name>
</gene>
<dbReference type="GO" id="GO:0005886">
    <property type="term" value="C:plasma membrane"/>
    <property type="evidence" value="ECO:0007669"/>
    <property type="project" value="UniProtKB-SubCell"/>
</dbReference>
<keyword evidence="2 10" id="KW-0813">Transport</keyword>
<dbReference type="HAMAP" id="MF_00330">
    <property type="entry name" value="CbiN"/>
    <property type="match status" value="1"/>
</dbReference>
<reference evidence="11 12" key="1">
    <citation type="submission" date="2016-11" db="EMBL/GenBank/DDBJ databases">
        <authorList>
            <person name="Jaros S."/>
            <person name="Januszkiewicz K."/>
            <person name="Wedrychowicz H."/>
        </authorList>
    </citation>
    <scope>NUCLEOTIDE SEQUENCE [LARGE SCALE GENOMIC DNA]</scope>
    <source>
        <strain evidence="11 12">DSM 12906</strain>
    </source>
</reference>
<evidence type="ECO:0000313" key="11">
    <source>
        <dbReference type="EMBL" id="SHJ68686.1"/>
    </source>
</evidence>
<dbReference type="STRING" id="1123357.SAMN02745244_03041"/>
<evidence type="ECO:0000256" key="6">
    <source>
        <dbReference type="ARBA" id="ARBA00022989"/>
    </source>
</evidence>
<evidence type="ECO:0000256" key="7">
    <source>
        <dbReference type="ARBA" id="ARBA00023065"/>
    </source>
</evidence>
<evidence type="ECO:0000256" key="8">
    <source>
        <dbReference type="ARBA" id="ARBA00023136"/>
    </source>
</evidence>
<dbReference type="PANTHER" id="PTHR38662">
    <property type="entry name" value="COBALT TRANSPORT PROTEIN CBIN"/>
    <property type="match status" value="1"/>
</dbReference>
<dbReference type="RefSeq" id="WP_073189852.1">
    <property type="nucleotide sequence ID" value="NZ_FQZG01000069.1"/>
</dbReference>
<sequence length="108" mass="11319">MFKRKDWLIGLGLVAIIVVIFVFSFSMAPEPADGEESFGGTDSAVTAILEEQGVEPWFSPIFEPGSGEIESGLFALQAGLGGAILGFALGQLRGRAAARKELATADSD</sequence>
<comment type="subcellular location">
    <subcellularLocation>
        <location evidence="10">Cell membrane</location>
        <topology evidence="10">Multi-pass membrane protein</topology>
    </subcellularLocation>
</comment>
<organism evidence="11 12">
    <name type="scientific">Tessaracoccus bendigoensis DSM 12906</name>
    <dbReference type="NCBI Taxonomy" id="1123357"/>
    <lineage>
        <taxon>Bacteria</taxon>
        <taxon>Bacillati</taxon>
        <taxon>Actinomycetota</taxon>
        <taxon>Actinomycetes</taxon>
        <taxon>Propionibacteriales</taxon>
        <taxon>Propionibacteriaceae</taxon>
        <taxon>Tessaracoccus</taxon>
    </lineage>
</organism>
<evidence type="ECO:0000256" key="2">
    <source>
        <dbReference type="ARBA" id="ARBA00022448"/>
    </source>
</evidence>
<dbReference type="UniPathway" id="UPA00148"/>
<comment type="subunit">
    <text evidence="10">Forms an energy-coupling factor (ECF) transporter complex composed of an ATP-binding protein (A component, CbiO), a transmembrane protein (T component, CbiQ) and 2 possible substrate-capture proteins (S components, CbiM and CbiN) of unknown stoichimetry.</text>
</comment>
<keyword evidence="1 10" id="KW-0171">Cobalt transport</keyword>
<protein>
    <recommendedName>
        <fullName evidence="10">Cobalt transport protein CbiN</fullName>
    </recommendedName>
    <alternativeName>
        <fullName evidence="10">Energy-coupling factor transporter probable substrate-capture protein CbiN</fullName>
        <shortName evidence="10">ECF transporter S component CbiN</shortName>
    </alternativeName>
</protein>
<feature type="transmembrane region" description="Helical" evidence="10">
    <location>
        <begin position="72"/>
        <end position="90"/>
    </location>
</feature>
<dbReference type="InterPro" id="IPR003705">
    <property type="entry name" value="CbiN"/>
</dbReference>
<accession>A0A1M6LBW8</accession>
<keyword evidence="5 10" id="KW-0812">Transmembrane</keyword>
<dbReference type="GO" id="GO:0015087">
    <property type="term" value="F:cobalt ion transmembrane transporter activity"/>
    <property type="evidence" value="ECO:0007669"/>
    <property type="project" value="UniProtKB-UniRule"/>
</dbReference>
<evidence type="ECO:0000256" key="9">
    <source>
        <dbReference type="ARBA" id="ARBA00023285"/>
    </source>
</evidence>